<dbReference type="AlphaFoldDB" id="A0A2P5BWI3"/>
<dbReference type="OrthoDB" id="550780at2759"/>
<feature type="domain" description="Homologous recombination OB-fold protein OB-fold" evidence="1">
    <location>
        <begin position="26"/>
        <end position="121"/>
    </location>
</feature>
<comment type="caution">
    <text evidence="2">The sequence shown here is derived from an EMBL/GenBank/DDBJ whole genome shotgun (WGS) entry which is preliminary data.</text>
</comment>
<protein>
    <recommendedName>
        <fullName evidence="1">Homologous recombination OB-fold protein OB-fold domain-containing protein</fullName>
    </recommendedName>
</protein>
<keyword evidence="3" id="KW-1185">Reference proteome</keyword>
<dbReference type="InterPro" id="IPR028045">
    <property type="entry name" value="HROB"/>
</dbReference>
<accession>A0A2P5BWI3</accession>
<gene>
    <name evidence="2" type="ORF">TorRG33x02_306180</name>
</gene>
<name>A0A2P5BWI3_TREOI</name>
<dbReference type="PANTHER" id="PTHR14523">
    <property type="entry name" value="UNCHARACTERIZED PROTEIN C17ORF53 HOMOLOG"/>
    <property type="match status" value="1"/>
</dbReference>
<proteinExistence type="predicted"/>
<reference evidence="3" key="1">
    <citation type="submission" date="2016-06" db="EMBL/GenBank/DDBJ databases">
        <title>Parallel loss of symbiosis genes in relatives of nitrogen-fixing non-legume Parasponia.</title>
        <authorList>
            <person name="Van Velzen R."/>
            <person name="Holmer R."/>
            <person name="Bu F."/>
            <person name="Rutten L."/>
            <person name="Van Zeijl A."/>
            <person name="Liu W."/>
            <person name="Santuari L."/>
            <person name="Cao Q."/>
            <person name="Sharma T."/>
            <person name="Shen D."/>
            <person name="Roswanjaya Y."/>
            <person name="Wardhani T."/>
            <person name="Kalhor M.S."/>
            <person name="Jansen J."/>
            <person name="Van den Hoogen J."/>
            <person name="Gungor B."/>
            <person name="Hartog M."/>
            <person name="Hontelez J."/>
            <person name="Verver J."/>
            <person name="Yang W.-C."/>
            <person name="Schijlen E."/>
            <person name="Repin R."/>
            <person name="Schilthuizen M."/>
            <person name="Schranz E."/>
            <person name="Heidstra R."/>
            <person name="Miyata K."/>
            <person name="Fedorova E."/>
            <person name="Kohlen W."/>
            <person name="Bisseling T."/>
            <person name="Smit S."/>
            <person name="Geurts R."/>
        </authorList>
    </citation>
    <scope>NUCLEOTIDE SEQUENCE [LARGE SCALE GENOMIC DNA]</scope>
    <source>
        <strain evidence="3">cv. RG33-2</strain>
    </source>
</reference>
<organism evidence="2 3">
    <name type="scientific">Trema orientale</name>
    <name type="common">Charcoal tree</name>
    <name type="synonym">Celtis orientalis</name>
    <dbReference type="NCBI Taxonomy" id="63057"/>
    <lineage>
        <taxon>Eukaryota</taxon>
        <taxon>Viridiplantae</taxon>
        <taxon>Streptophyta</taxon>
        <taxon>Embryophyta</taxon>
        <taxon>Tracheophyta</taxon>
        <taxon>Spermatophyta</taxon>
        <taxon>Magnoliopsida</taxon>
        <taxon>eudicotyledons</taxon>
        <taxon>Gunneridae</taxon>
        <taxon>Pentapetalae</taxon>
        <taxon>rosids</taxon>
        <taxon>fabids</taxon>
        <taxon>Rosales</taxon>
        <taxon>Cannabaceae</taxon>
        <taxon>Trema</taxon>
    </lineage>
</organism>
<evidence type="ECO:0000313" key="3">
    <source>
        <dbReference type="Proteomes" id="UP000237000"/>
    </source>
</evidence>
<dbReference type="Proteomes" id="UP000237000">
    <property type="component" value="Unassembled WGS sequence"/>
</dbReference>
<dbReference type="InterPro" id="IPR058570">
    <property type="entry name" value="HROB_OB"/>
</dbReference>
<dbReference type="GO" id="GO:0000725">
    <property type="term" value="P:recombinational repair"/>
    <property type="evidence" value="ECO:0007669"/>
    <property type="project" value="InterPro"/>
</dbReference>
<dbReference type="EMBL" id="JXTC01000449">
    <property type="protein sequence ID" value="PON53138.1"/>
    <property type="molecule type" value="Genomic_DNA"/>
</dbReference>
<evidence type="ECO:0000313" key="2">
    <source>
        <dbReference type="EMBL" id="PON53138.1"/>
    </source>
</evidence>
<dbReference type="STRING" id="63057.A0A2P5BWI3"/>
<dbReference type="PANTHER" id="PTHR14523:SF1">
    <property type="entry name" value="HOMOLOGOUS RECOMBINATION OB-FOLD PROTEIN"/>
    <property type="match status" value="1"/>
</dbReference>
<evidence type="ECO:0000259" key="1">
    <source>
        <dbReference type="Pfam" id="PF15072"/>
    </source>
</evidence>
<sequence>MVLLFSPDDDDDDDGFSLWNFFEWKVVAIIKSCTPNGLGGLMVTLTDNHTLGASINRKVLCEGELVKIISTGAVVVLQQSTTFPSLKFNTFLTTNMVRLIRPVFTPVHSAYYLNINNATLVIAKDSGPPMTQNGAPSSLRYTAECFDIPVPVRSQERTEGIMKNLRKSSEFRGSMTSNRTMEGLAVPETEVIIYCALEAFF</sequence>
<dbReference type="Pfam" id="PF15072">
    <property type="entry name" value="HROB"/>
    <property type="match status" value="1"/>
</dbReference>
<dbReference type="InParanoid" id="A0A2P5BWI3"/>